<dbReference type="Proteomes" id="UP000037269">
    <property type="component" value="Unassembled WGS sequence"/>
</dbReference>
<accession>A0A0D1V7P3</accession>
<reference evidence="2 4" key="1">
    <citation type="submission" date="2015-07" db="EMBL/GenBank/DDBJ databases">
        <title>Fjat-14205 dsm 2895.</title>
        <authorList>
            <person name="Liu B."/>
            <person name="Wang J."/>
            <person name="Zhu Y."/>
            <person name="Liu G."/>
            <person name="Chen Q."/>
            <person name="Chen Z."/>
            <person name="Lan J."/>
            <person name="Che J."/>
            <person name="Ge C."/>
            <person name="Shi H."/>
            <person name="Pan Z."/>
            <person name="Liu X."/>
        </authorList>
    </citation>
    <scope>NUCLEOTIDE SEQUENCE [LARGE SCALE GENOMIC DNA]</scope>
    <source>
        <strain evidence="2 4">DSM 2895</strain>
    </source>
</reference>
<dbReference type="AlphaFoldDB" id="A0A0D1V7P3"/>
<dbReference type="PATRIC" id="fig|47500.8.peg.281"/>
<organism evidence="2 4">
    <name type="scientific">Aneurinibacillus migulanus</name>
    <name type="common">Bacillus migulanus</name>
    <dbReference type="NCBI Taxonomy" id="47500"/>
    <lineage>
        <taxon>Bacteria</taxon>
        <taxon>Bacillati</taxon>
        <taxon>Bacillota</taxon>
        <taxon>Bacilli</taxon>
        <taxon>Bacillales</taxon>
        <taxon>Paenibacillaceae</taxon>
        <taxon>Aneurinibacillus group</taxon>
        <taxon>Aneurinibacillus</taxon>
    </lineage>
</organism>
<keyword evidence="1" id="KW-0175">Coiled coil</keyword>
<evidence type="ECO:0000313" key="4">
    <source>
        <dbReference type="Proteomes" id="UP000037269"/>
    </source>
</evidence>
<sequence length="103" mass="12261">MTEQELKEIRKRLEAVRTRDDIQNFGTKEQMLYTIRRLVEGMEKKQFENGELLNEAERLRKENEKQKETLQQIEKWLIGTLANEDLTIVESKVLEITRKALKG</sequence>
<keyword evidence="4" id="KW-1185">Reference proteome</keyword>
<evidence type="ECO:0000256" key="1">
    <source>
        <dbReference type="SAM" id="Coils"/>
    </source>
</evidence>
<dbReference type="EMBL" id="LGUG01000002">
    <property type="protein sequence ID" value="KON99403.1"/>
    <property type="molecule type" value="Genomic_DNA"/>
</dbReference>
<reference evidence="3 5" key="2">
    <citation type="submission" date="2016-10" db="EMBL/GenBank/DDBJ databases">
        <authorList>
            <person name="de Groot N.N."/>
        </authorList>
    </citation>
    <scope>NUCLEOTIDE SEQUENCE [LARGE SCALE GENOMIC DNA]</scope>
    <source>
        <strain evidence="3 5">DSM 2895</strain>
    </source>
</reference>
<dbReference type="RefSeq" id="WP_043066321.1">
    <property type="nucleotide sequence ID" value="NZ_BJOA01000264.1"/>
</dbReference>
<evidence type="ECO:0000313" key="2">
    <source>
        <dbReference type="EMBL" id="KON99403.1"/>
    </source>
</evidence>
<dbReference type="GeneID" id="42303874"/>
<name>A0A0D1V7P3_ANEMI</name>
<dbReference type="Proteomes" id="UP000182836">
    <property type="component" value="Unassembled WGS sequence"/>
</dbReference>
<gene>
    <name evidence="2" type="ORF">AF333_01420</name>
    <name evidence="3" type="ORF">SAMN04487909_15046</name>
</gene>
<protein>
    <submittedName>
        <fullName evidence="2">Uncharacterized protein</fullName>
    </submittedName>
</protein>
<evidence type="ECO:0000313" key="5">
    <source>
        <dbReference type="Proteomes" id="UP000182836"/>
    </source>
</evidence>
<feature type="coiled-coil region" evidence="1">
    <location>
        <begin position="42"/>
        <end position="76"/>
    </location>
</feature>
<proteinExistence type="predicted"/>
<evidence type="ECO:0000313" key="3">
    <source>
        <dbReference type="EMBL" id="SDK35625.1"/>
    </source>
</evidence>
<dbReference type="EMBL" id="FNED01000050">
    <property type="protein sequence ID" value="SDK35625.1"/>
    <property type="molecule type" value="Genomic_DNA"/>
</dbReference>